<keyword evidence="1" id="KW-0805">Transcription regulation</keyword>
<dbReference type="AlphaFoldDB" id="A0A511V9Z9"/>
<comment type="caution">
    <text evidence="4">The sequence shown here is derived from an EMBL/GenBank/DDBJ whole genome shotgun (WGS) entry which is preliminary data.</text>
</comment>
<evidence type="ECO:0000259" key="3">
    <source>
        <dbReference type="PROSITE" id="PS00622"/>
    </source>
</evidence>
<protein>
    <recommendedName>
        <fullName evidence="3">HTH luxR-type domain-containing protein</fullName>
    </recommendedName>
</protein>
<dbReference type="InterPro" id="IPR036388">
    <property type="entry name" value="WH-like_DNA-bd_sf"/>
</dbReference>
<dbReference type="InterPro" id="IPR013249">
    <property type="entry name" value="RNA_pol_sigma70_r4_t2"/>
</dbReference>
<keyword evidence="2" id="KW-0804">Transcription</keyword>
<dbReference type="GO" id="GO:0006352">
    <property type="term" value="P:DNA-templated transcription initiation"/>
    <property type="evidence" value="ECO:0007669"/>
    <property type="project" value="InterPro"/>
</dbReference>
<dbReference type="PROSITE" id="PS00622">
    <property type="entry name" value="HTH_LUXR_1"/>
    <property type="match status" value="1"/>
</dbReference>
<name>A0A511V9Z9_9BACL</name>
<dbReference type="Gene3D" id="1.10.10.10">
    <property type="entry name" value="Winged helix-like DNA-binding domain superfamily/Winged helix DNA-binding domain"/>
    <property type="match status" value="1"/>
</dbReference>
<evidence type="ECO:0000313" key="5">
    <source>
        <dbReference type="Proteomes" id="UP000321157"/>
    </source>
</evidence>
<evidence type="ECO:0000256" key="1">
    <source>
        <dbReference type="ARBA" id="ARBA00023015"/>
    </source>
</evidence>
<proteinExistence type="predicted"/>
<keyword evidence="5" id="KW-1185">Reference proteome</keyword>
<reference evidence="4 5" key="1">
    <citation type="submission" date="2019-07" db="EMBL/GenBank/DDBJ databases">
        <title>Whole genome shotgun sequence of Aneurinibacillus danicus NBRC 102444.</title>
        <authorList>
            <person name="Hosoyama A."/>
            <person name="Uohara A."/>
            <person name="Ohji S."/>
            <person name="Ichikawa N."/>
        </authorList>
    </citation>
    <scope>NUCLEOTIDE SEQUENCE [LARGE SCALE GENOMIC DNA]</scope>
    <source>
        <strain evidence="4 5">NBRC 102444</strain>
    </source>
</reference>
<dbReference type="OrthoDB" id="3242975at2"/>
<organism evidence="4 5">
    <name type="scientific">Aneurinibacillus danicus</name>
    <dbReference type="NCBI Taxonomy" id="267746"/>
    <lineage>
        <taxon>Bacteria</taxon>
        <taxon>Bacillati</taxon>
        <taxon>Bacillota</taxon>
        <taxon>Bacilli</taxon>
        <taxon>Bacillales</taxon>
        <taxon>Paenibacillaceae</taxon>
        <taxon>Aneurinibacillus group</taxon>
        <taxon>Aneurinibacillus</taxon>
    </lineage>
</organism>
<dbReference type="InterPro" id="IPR016032">
    <property type="entry name" value="Sig_transdc_resp-reg_C-effctor"/>
</dbReference>
<dbReference type="GO" id="GO:0003677">
    <property type="term" value="F:DNA binding"/>
    <property type="evidence" value="ECO:0007669"/>
    <property type="project" value="InterPro"/>
</dbReference>
<dbReference type="Proteomes" id="UP000321157">
    <property type="component" value="Unassembled WGS sequence"/>
</dbReference>
<sequence length="110" mass="13127">MGNLRDESCREAERWIQAYPQWKKNLPRSRDLFNYHEFDRVERIEQVLRELGEEERKLLEMIQQGKSYVAISMALHMSEATVWRAKVRLMKKLSEGFGIVPSQTKERAMI</sequence>
<gene>
    <name evidence="4" type="ORF">ADA01nite_25610</name>
</gene>
<evidence type="ECO:0000313" key="4">
    <source>
        <dbReference type="EMBL" id="GEN35101.1"/>
    </source>
</evidence>
<dbReference type="EMBL" id="BJXX01000117">
    <property type="protein sequence ID" value="GEN35101.1"/>
    <property type="molecule type" value="Genomic_DNA"/>
</dbReference>
<dbReference type="PRINTS" id="PR00038">
    <property type="entry name" value="HTHLUXR"/>
</dbReference>
<dbReference type="InterPro" id="IPR000792">
    <property type="entry name" value="Tscrpt_reg_LuxR_C"/>
</dbReference>
<feature type="domain" description="HTH luxR-type" evidence="3">
    <location>
        <begin position="65"/>
        <end position="92"/>
    </location>
</feature>
<dbReference type="GO" id="GO:0016987">
    <property type="term" value="F:sigma factor activity"/>
    <property type="evidence" value="ECO:0007669"/>
    <property type="project" value="InterPro"/>
</dbReference>
<dbReference type="RefSeq" id="WP_146810413.1">
    <property type="nucleotide sequence ID" value="NZ_BJXX01000117.1"/>
</dbReference>
<dbReference type="Pfam" id="PF08281">
    <property type="entry name" value="Sigma70_r4_2"/>
    <property type="match status" value="1"/>
</dbReference>
<evidence type="ECO:0000256" key="2">
    <source>
        <dbReference type="ARBA" id="ARBA00023163"/>
    </source>
</evidence>
<dbReference type="SUPFAM" id="SSF46894">
    <property type="entry name" value="C-terminal effector domain of the bipartite response regulators"/>
    <property type="match status" value="1"/>
</dbReference>
<accession>A0A511V9Z9</accession>